<dbReference type="Proteomes" id="UP001199296">
    <property type="component" value="Unassembled WGS sequence"/>
</dbReference>
<keyword evidence="3" id="KW-1185">Reference proteome</keyword>
<dbReference type="InterPro" id="IPR001602">
    <property type="entry name" value="UPF0047_YjbQ-like"/>
</dbReference>
<gene>
    <name evidence="2" type="ORF">LJ207_08910</name>
</gene>
<comment type="similarity">
    <text evidence="1">Belongs to the UPF0047 family.</text>
</comment>
<dbReference type="NCBIfam" id="TIGR00149">
    <property type="entry name" value="TIGR00149_YjbQ"/>
    <property type="match status" value="1"/>
</dbReference>
<accession>A0AAW4X0V8</accession>
<dbReference type="PANTHER" id="PTHR30615:SF8">
    <property type="entry name" value="UPF0047 PROTEIN C4A8.02C"/>
    <property type="match status" value="1"/>
</dbReference>
<dbReference type="AlphaFoldDB" id="A0AAW4X0V8"/>
<comment type="caution">
    <text evidence="2">The sequence shown here is derived from an EMBL/GenBank/DDBJ whole genome shotgun (WGS) entry which is preliminary data.</text>
</comment>
<evidence type="ECO:0000256" key="1">
    <source>
        <dbReference type="ARBA" id="ARBA00005534"/>
    </source>
</evidence>
<evidence type="ECO:0000313" key="2">
    <source>
        <dbReference type="EMBL" id="MCC3145440.1"/>
    </source>
</evidence>
<protein>
    <submittedName>
        <fullName evidence="2">Secondary thiamine-phosphate synthase enzyme YjbQ</fullName>
    </submittedName>
</protein>
<dbReference type="InterPro" id="IPR035917">
    <property type="entry name" value="YjbQ-like_sf"/>
</dbReference>
<dbReference type="RefSeq" id="WP_229346143.1">
    <property type="nucleotide sequence ID" value="NZ_JAJFAT010000011.1"/>
</dbReference>
<reference evidence="2 3" key="1">
    <citation type="submission" date="2021-10" db="EMBL/GenBank/DDBJ databases">
        <authorList>
            <person name="Grouzdev D.S."/>
            <person name="Pantiukh K.S."/>
            <person name="Krutkina M.S."/>
        </authorList>
    </citation>
    <scope>NUCLEOTIDE SEQUENCE [LARGE SCALE GENOMIC DNA]</scope>
    <source>
        <strain evidence="2 3">Z-7514</strain>
    </source>
</reference>
<dbReference type="PANTHER" id="PTHR30615">
    <property type="entry name" value="UNCHARACTERIZED PROTEIN YJBQ-RELATED"/>
    <property type="match status" value="1"/>
</dbReference>
<dbReference type="Pfam" id="PF01894">
    <property type="entry name" value="YjbQ"/>
    <property type="match status" value="1"/>
</dbReference>
<organism evidence="2 3">
    <name type="scientific">Halanaerobium polyolivorans</name>
    <dbReference type="NCBI Taxonomy" id="2886943"/>
    <lineage>
        <taxon>Bacteria</taxon>
        <taxon>Bacillati</taxon>
        <taxon>Bacillota</taxon>
        <taxon>Clostridia</taxon>
        <taxon>Halanaerobiales</taxon>
        <taxon>Halanaerobiaceae</taxon>
        <taxon>Halanaerobium</taxon>
    </lineage>
</organism>
<sequence length="131" mass="14431">MLKSFTVETAEEVEFIKITDQILNVVEEADADSGLLQVYVPHTTAAVTIIGNSGAGITRDIVYEINKLDDDYGHLEGDSSSAHLKASYFGVDQNFIIEDGEILLGDNQDIYLGEFYGPRTREVVVKVMADK</sequence>
<name>A0AAW4X0V8_9FIRM</name>
<dbReference type="SUPFAM" id="SSF111038">
    <property type="entry name" value="YjbQ-like"/>
    <property type="match status" value="1"/>
</dbReference>
<dbReference type="EMBL" id="JAJFAT010000011">
    <property type="protein sequence ID" value="MCC3145440.1"/>
    <property type="molecule type" value="Genomic_DNA"/>
</dbReference>
<dbReference type="Gene3D" id="2.60.120.460">
    <property type="entry name" value="YjbQ-like"/>
    <property type="match status" value="1"/>
</dbReference>
<evidence type="ECO:0000313" key="3">
    <source>
        <dbReference type="Proteomes" id="UP001199296"/>
    </source>
</evidence>
<proteinExistence type="inferred from homology"/>